<keyword evidence="13" id="KW-1185">Reference proteome</keyword>
<organism evidence="12 13">
    <name type="scientific">Clostridium moutaii</name>
    <dbReference type="NCBI Taxonomy" id="3240932"/>
    <lineage>
        <taxon>Bacteria</taxon>
        <taxon>Bacillati</taxon>
        <taxon>Bacillota</taxon>
        <taxon>Clostridia</taxon>
        <taxon>Eubacteriales</taxon>
        <taxon>Clostridiaceae</taxon>
        <taxon>Clostridium</taxon>
    </lineage>
</organism>
<evidence type="ECO:0000256" key="8">
    <source>
        <dbReference type="ARBA" id="ARBA00023204"/>
    </source>
</evidence>
<dbReference type="PANTHER" id="PTHR10359">
    <property type="entry name" value="A/G-SPECIFIC ADENINE GLYCOSYLASE/ENDONUCLEASE III"/>
    <property type="match status" value="1"/>
</dbReference>
<feature type="binding site" evidence="10">
    <location>
        <position position="197"/>
    </location>
    <ligand>
        <name>[4Fe-4S] cluster</name>
        <dbReference type="ChEBI" id="CHEBI:49883"/>
    </ligand>
</feature>
<dbReference type="CDD" id="cd00056">
    <property type="entry name" value="ENDO3c"/>
    <property type="match status" value="1"/>
</dbReference>
<dbReference type="EMBL" id="JBGEWD010000032">
    <property type="protein sequence ID" value="MEY8001955.1"/>
    <property type="molecule type" value="Genomic_DNA"/>
</dbReference>
<keyword evidence="10 12" id="KW-0456">Lyase</keyword>
<comment type="similarity">
    <text evidence="1 10">Belongs to the Nth/MutY family.</text>
</comment>
<keyword evidence="7 10" id="KW-0411">Iron-sulfur</keyword>
<evidence type="ECO:0000256" key="5">
    <source>
        <dbReference type="ARBA" id="ARBA00022801"/>
    </source>
</evidence>
<proteinExistence type="inferred from homology"/>
<feature type="binding site" evidence="10">
    <location>
        <position position="203"/>
    </location>
    <ligand>
        <name>[4Fe-4S] cluster</name>
        <dbReference type="ChEBI" id="CHEBI:49883"/>
    </ligand>
</feature>
<keyword evidence="12" id="KW-0255">Endonuclease</keyword>
<dbReference type="Gene3D" id="1.10.1670.10">
    <property type="entry name" value="Helix-hairpin-Helix base-excision DNA repair enzymes (C-terminal)"/>
    <property type="match status" value="1"/>
</dbReference>
<protein>
    <recommendedName>
        <fullName evidence="10">Endonuclease III</fullName>
        <ecNumber evidence="10">4.2.99.18</ecNumber>
    </recommendedName>
    <alternativeName>
        <fullName evidence="10">DNA-(apurinic or apyrimidinic site) lyase</fullName>
    </alternativeName>
</protein>
<dbReference type="GO" id="GO:0140078">
    <property type="term" value="F:class I DNA-(apurinic or apyrimidinic site) endonuclease activity"/>
    <property type="evidence" value="ECO:0007669"/>
    <property type="project" value="UniProtKB-EC"/>
</dbReference>
<evidence type="ECO:0000256" key="2">
    <source>
        <dbReference type="ARBA" id="ARBA00022485"/>
    </source>
</evidence>
<comment type="catalytic activity">
    <reaction evidence="10">
        <text>2'-deoxyribonucleotide-(2'-deoxyribose 5'-phosphate)-2'-deoxyribonucleotide-DNA = a 3'-end 2'-deoxyribonucleotide-(2,3-dehydro-2,3-deoxyribose 5'-phosphate)-DNA + a 5'-end 5'-phospho-2'-deoxyribonucleoside-DNA + H(+)</text>
        <dbReference type="Rhea" id="RHEA:66592"/>
        <dbReference type="Rhea" id="RHEA-COMP:13180"/>
        <dbReference type="Rhea" id="RHEA-COMP:16897"/>
        <dbReference type="Rhea" id="RHEA-COMP:17067"/>
        <dbReference type="ChEBI" id="CHEBI:15378"/>
        <dbReference type="ChEBI" id="CHEBI:136412"/>
        <dbReference type="ChEBI" id="CHEBI:157695"/>
        <dbReference type="ChEBI" id="CHEBI:167181"/>
        <dbReference type="EC" id="4.2.99.18"/>
    </reaction>
</comment>
<comment type="function">
    <text evidence="10">DNA repair enzyme that has both DNA N-glycosylase activity and AP-lyase activity. The DNA N-glycosylase activity releases various damaged pyrimidines from DNA by cleaving the N-glycosidic bond, leaving an AP (apurinic/apyrimidinic) site. The AP-lyase activity cleaves the phosphodiester bond 3' to the AP site by a beta-elimination, leaving a 3'-terminal unsaturated sugar and a product with a terminal 5'-phosphate.</text>
</comment>
<comment type="caution">
    <text evidence="12">The sequence shown here is derived from an EMBL/GenBank/DDBJ whole genome shotgun (WGS) entry which is preliminary data.</text>
</comment>
<dbReference type="InterPro" id="IPR004036">
    <property type="entry name" value="Endonuclease-III-like_CS2"/>
</dbReference>
<keyword evidence="2 10" id="KW-0004">4Fe-4S</keyword>
<keyword evidence="5 10" id="KW-0378">Hydrolase</keyword>
<evidence type="ECO:0000259" key="11">
    <source>
        <dbReference type="SMART" id="SM00478"/>
    </source>
</evidence>
<dbReference type="InterPro" id="IPR005759">
    <property type="entry name" value="Nth"/>
</dbReference>
<evidence type="ECO:0000256" key="6">
    <source>
        <dbReference type="ARBA" id="ARBA00023004"/>
    </source>
</evidence>
<comment type="cofactor">
    <cofactor evidence="10">
        <name>[4Fe-4S] cluster</name>
        <dbReference type="ChEBI" id="CHEBI:49883"/>
    </cofactor>
    <text evidence="10">Binds 1 [4Fe-4S] cluster.</text>
</comment>
<keyword evidence="8 10" id="KW-0234">DNA repair</keyword>
<dbReference type="RefSeq" id="WP_369705849.1">
    <property type="nucleotide sequence ID" value="NZ_JBGEWD010000032.1"/>
</dbReference>
<dbReference type="Proteomes" id="UP001564657">
    <property type="component" value="Unassembled WGS sequence"/>
</dbReference>
<dbReference type="InterPro" id="IPR000445">
    <property type="entry name" value="HhH_motif"/>
</dbReference>
<evidence type="ECO:0000256" key="7">
    <source>
        <dbReference type="ARBA" id="ARBA00023014"/>
    </source>
</evidence>
<dbReference type="SMART" id="SM00525">
    <property type="entry name" value="FES"/>
    <property type="match status" value="1"/>
</dbReference>
<evidence type="ECO:0000313" key="12">
    <source>
        <dbReference type="EMBL" id="MEY8001955.1"/>
    </source>
</evidence>
<evidence type="ECO:0000256" key="9">
    <source>
        <dbReference type="ARBA" id="ARBA00023295"/>
    </source>
</evidence>
<keyword evidence="9 10" id="KW-0326">Glycosidase</keyword>
<keyword evidence="4 10" id="KW-0227">DNA damage</keyword>
<dbReference type="InterPro" id="IPR003265">
    <property type="entry name" value="HhH-GPD_domain"/>
</dbReference>
<accession>A0ABV4BT67</accession>
<feature type="binding site" evidence="10">
    <location>
        <position position="194"/>
    </location>
    <ligand>
        <name>[4Fe-4S] cluster</name>
        <dbReference type="ChEBI" id="CHEBI:49883"/>
    </ligand>
</feature>
<evidence type="ECO:0000256" key="1">
    <source>
        <dbReference type="ARBA" id="ARBA00008343"/>
    </source>
</evidence>
<evidence type="ECO:0000256" key="10">
    <source>
        <dbReference type="HAMAP-Rule" id="MF_00942"/>
    </source>
</evidence>
<sequence>MNKQDVDTILKILSETYPEAKCALNFNSPYELLVSTMLSAQCTDVRVNKVTSELYKEFNTPEKMVSLTEEELGEKIKSCGFFRNKSKHILETSREIMENYQGHVPDNMKELIKLPGVGRKTADVVLSNAFGIPAIAVDTHVFRVSNRLGIARGSTPHKVEMELMKNIPRDMWSDSHHYLIWHGRRICKSRKPDCEHCPVAPYCEYFNHPEEQEKKAEIKDKKA</sequence>
<feature type="domain" description="HhH-GPD" evidence="11">
    <location>
        <begin position="38"/>
        <end position="185"/>
    </location>
</feature>
<dbReference type="Pfam" id="PF00633">
    <property type="entry name" value="HHH"/>
    <property type="match status" value="1"/>
</dbReference>
<evidence type="ECO:0000256" key="3">
    <source>
        <dbReference type="ARBA" id="ARBA00022723"/>
    </source>
</evidence>
<dbReference type="SUPFAM" id="SSF48150">
    <property type="entry name" value="DNA-glycosylase"/>
    <property type="match status" value="1"/>
</dbReference>
<keyword evidence="12" id="KW-0540">Nuclease</keyword>
<keyword evidence="10" id="KW-0238">DNA-binding</keyword>
<dbReference type="NCBIfam" id="TIGR01083">
    <property type="entry name" value="nth"/>
    <property type="match status" value="1"/>
</dbReference>
<dbReference type="InterPro" id="IPR003651">
    <property type="entry name" value="Endonuclease3_FeS-loop_motif"/>
</dbReference>
<dbReference type="Gene3D" id="1.10.340.30">
    <property type="entry name" value="Hypothetical protein, domain 2"/>
    <property type="match status" value="1"/>
</dbReference>
<dbReference type="SMART" id="SM00478">
    <property type="entry name" value="ENDO3c"/>
    <property type="match status" value="1"/>
</dbReference>
<dbReference type="PIRSF" id="PIRSF001435">
    <property type="entry name" value="Nth"/>
    <property type="match status" value="1"/>
</dbReference>
<evidence type="ECO:0000256" key="4">
    <source>
        <dbReference type="ARBA" id="ARBA00022763"/>
    </source>
</evidence>
<dbReference type="Pfam" id="PF00730">
    <property type="entry name" value="HhH-GPD"/>
    <property type="match status" value="1"/>
</dbReference>
<name>A0ABV4BT67_9CLOT</name>
<keyword evidence="3 10" id="KW-0479">Metal-binding</keyword>
<gene>
    <name evidence="10 12" type="primary">nth</name>
    <name evidence="12" type="ORF">AB8U03_17525</name>
</gene>
<dbReference type="Pfam" id="PF10576">
    <property type="entry name" value="EndIII_4Fe-2S"/>
    <property type="match status" value="1"/>
</dbReference>
<dbReference type="HAMAP" id="MF_00942">
    <property type="entry name" value="Nth"/>
    <property type="match status" value="1"/>
</dbReference>
<feature type="binding site" evidence="10">
    <location>
        <position position="187"/>
    </location>
    <ligand>
        <name>[4Fe-4S] cluster</name>
        <dbReference type="ChEBI" id="CHEBI:49883"/>
    </ligand>
</feature>
<reference evidence="12 13" key="1">
    <citation type="submission" date="2024-08" db="EMBL/GenBank/DDBJ databases">
        <title>Clostridium lapicellarii sp. nov., and Clostridium renhuaiense sp. nov., two species isolated from the mud in a fermentation cellar used for producing sauce-flavour Chinese liquors.</title>
        <authorList>
            <person name="Yang F."/>
            <person name="Wang H."/>
            <person name="Chen L.Q."/>
            <person name="Zhou N."/>
            <person name="Lu J.J."/>
            <person name="Pu X.X."/>
            <person name="Wan B."/>
            <person name="Wang L."/>
            <person name="Liu S.J."/>
        </authorList>
    </citation>
    <scope>NUCLEOTIDE SEQUENCE [LARGE SCALE GENOMIC DNA]</scope>
    <source>
        <strain evidence="12 13">MT-5</strain>
    </source>
</reference>
<dbReference type="PANTHER" id="PTHR10359:SF18">
    <property type="entry name" value="ENDONUCLEASE III"/>
    <property type="match status" value="1"/>
</dbReference>
<dbReference type="InterPro" id="IPR011257">
    <property type="entry name" value="DNA_glycosylase"/>
</dbReference>
<dbReference type="EC" id="4.2.99.18" evidence="10"/>
<dbReference type="PROSITE" id="PS01155">
    <property type="entry name" value="ENDONUCLEASE_III_2"/>
    <property type="match status" value="1"/>
</dbReference>
<evidence type="ECO:0000313" key="13">
    <source>
        <dbReference type="Proteomes" id="UP001564657"/>
    </source>
</evidence>
<dbReference type="InterPro" id="IPR023170">
    <property type="entry name" value="HhH_base_excis_C"/>
</dbReference>
<keyword evidence="6 10" id="KW-0408">Iron</keyword>